<dbReference type="OrthoDB" id="10265971at2759"/>
<feature type="region of interest" description="Disordered" evidence="1">
    <location>
        <begin position="999"/>
        <end position="1022"/>
    </location>
</feature>
<gene>
    <name evidence="3" type="ORF">L228DRAFT_282485</name>
</gene>
<feature type="compositionally biased region" description="Polar residues" evidence="1">
    <location>
        <begin position="547"/>
        <end position="557"/>
    </location>
</feature>
<feature type="compositionally biased region" description="Polar residues" evidence="1">
    <location>
        <begin position="311"/>
        <end position="323"/>
    </location>
</feature>
<evidence type="ECO:0000313" key="4">
    <source>
        <dbReference type="Proteomes" id="UP000076632"/>
    </source>
</evidence>
<evidence type="ECO:0000313" key="3">
    <source>
        <dbReference type="EMBL" id="KZF23802.1"/>
    </source>
</evidence>
<dbReference type="Pfam" id="PF25482">
    <property type="entry name" value="DUF7905"/>
    <property type="match status" value="1"/>
</dbReference>
<dbReference type="EMBL" id="KV407457">
    <property type="protein sequence ID" value="KZF23802.1"/>
    <property type="molecule type" value="Genomic_DNA"/>
</dbReference>
<feature type="compositionally biased region" description="Basic residues" evidence="1">
    <location>
        <begin position="428"/>
        <end position="440"/>
    </location>
</feature>
<feature type="region of interest" description="Disordered" evidence="1">
    <location>
        <begin position="100"/>
        <end position="123"/>
    </location>
</feature>
<dbReference type="AlphaFoldDB" id="A0A165HPI1"/>
<reference evidence="3 4" key="1">
    <citation type="journal article" date="2016" name="Fungal Biol.">
        <title>The genome of Xylona heveae provides a window into fungal endophytism.</title>
        <authorList>
            <person name="Gazis R."/>
            <person name="Kuo A."/>
            <person name="Riley R."/>
            <person name="LaButti K."/>
            <person name="Lipzen A."/>
            <person name="Lin J."/>
            <person name="Amirebrahimi M."/>
            <person name="Hesse C.N."/>
            <person name="Spatafora J.W."/>
            <person name="Henrissat B."/>
            <person name="Hainaut M."/>
            <person name="Grigoriev I.V."/>
            <person name="Hibbett D.S."/>
        </authorList>
    </citation>
    <scope>NUCLEOTIDE SEQUENCE [LARGE SCALE GENOMIC DNA]</scope>
    <source>
        <strain evidence="3 4">TC161</strain>
    </source>
</reference>
<feature type="compositionally biased region" description="Low complexity" evidence="1">
    <location>
        <begin position="486"/>
        <end position="505"/>
    </location>
</feature>
<feature type="domain" description="DUF7905" evidence="2">
    <location>
        <begin position="680"/>
        <end position="975"/>
    </location>
</feature>
<dbReference type="InParanoid" id="A0A165HPI1"/>
<feature type="compositionally biased region" description="Basic and acidic residues" evidence="1">
    <location>
        <begin position="368"/>
        <end position="377"/>
    </location>
</feature>
<name>A0A165HPI1_XYLHT</name>
<feature type="compositionally biased region" description="Polar residues" evidence="1">
    <location>
        <begin position="529"/>
        <end position="538"/>
    </location>
</feature>
<dbReference type="OMA" id="PHEYRIT"/>
<accession>A0A165HPI1</accession>
<evidence type="ECO:0000259" key="2">
    <source>
        <dbReference type="Pfam" id="PF25482"/>
    </source>
</evidence>
<keyword evidence="4" id="KW-1185">Reference proteome</keyword>
<dbReference type="GeneID" id="28901139"/>
<feature type="region of interest" description="Disordered" evidence="1">
    <location>
        <begin position="368"/>
        <end position="557"/>
    </location>
</feature>
<protein>
    <recommendedName>
        <fullName evidence="2">DUF7905 domain-containing protein</fullName>
    </recommendedName>
</protein>
<dbReference type="InterPro" id="IPR057227">
    <property type="entry name" value="DUF7905"/>
</dbReference>
<feature type="compositionally biased region" description="Polar residues" evidence="1">
    <location>
        <begin position="394"/>
        <end position="403"/>
    </location>
</feature>
<evidence type="ECO:0000256" key="1">
    <source>
        <dbReference type="SAM" id="MobiDB-lite"/>
    </source>
</evidence>
<sequence>MAAVAPEFAFLSIYQFSPIAAEELKRSFESTALGKRAICEYDRNKDLFYIRFLDASEPQAEEIFYSFIDVFNRYIQAELGNEESQESTKVRRLEATLPERYDVSDEDAEEQEDASGQHEESSVEASEAGGDAFVLSWKPQDLKLPLVQVFSDEVLSNIGTLTSCALSVEPGKSVIAISSSSEHGLQMAESRLDKLWHDSCTRPLAIHLINCEGEADHMSQFFPLKKLEKRLTKTTLVGHVPHLHKNLPNLLVLRMLKLDKSSQQYLVTKYKNQPVLPEGKRTTMPRVWGGFVFKPAGSSIPYRLHPPPLSRPQSPQKVPQTPIATEPGHGRGMTAEKAAQVQQWVQQGADALEDPFTADLPSPNIEESLEKAKKSESEEQSQTLLKTDLHANSAVPSQTSPLEQTVEDPRLDEIIPPTKPVASSHPNVPRKRYGKIRIPKGMRSTIPEPEQDPEPLPSLGDELAAEALPSDSSAVQDRADSTADVSLARRPASSRQASSNSSRRSTPFQEVRAFHPPSEPITNGPLVRTISSAAQEIPSSEPHLKPSATTSERASAQASISGSLVDLLEFRDASSREDTGSQTEQPLLLDLADDGRGSNGGIAKGLLAGSLLPSLNTAPLIPRVASRCESRASRSSKLSSEQNILGERLQETSEVESRTFRKTMEQQKAPEDEDFTNLEKNIAQAQTDGMKLLEYAQTYSGEIKLQVDIGRILVDGVQKKFRKMPFVDEEFEEIFAGVQGQNGPLPTASFVKMLTTSFIDAEFITDLKSAGGQRLFQDTPHEYRITYEFNCLMRDNTSIMIEVDEDLEFEVKKHPTTLGTIYTHFPKRSWDTRLALTGTDFVTDAEVSEGPIKSIVKNINIPPGRTCLDLVTQINGKALRIQSVMLRRQANYASRQFPHVMLNVTEVQDLCIQVNKDDKDMVRACAMPQEQMVNDDRLWYEVAVTSSRADEVFRENLNIPPGDMVKWSPSEFVDKDIFDSLIRVASDVVQRIDSVGLNQPGVLASGPNRSDESAGPPPTLHLPVAPPMASVATIGPNGEIRAGRDFW</sequence>
<proteinExistence type="predicted"/>
<dbReference type="Proteomes" id="UP000076632">
    <property type="component" value="Unassembled WGS sequence"/>
</dbReference>
<dbReference type="STRING" id="1328760.A0A165HPI1"/>
<dbReference type="RefSeq" id="XP_018189357.1">
    <property type="nucleotide sequence ID" value="XM_018336002.1"/>
</dbReference>
<organism evidence="3 4">
    <name type="scientific">Xylona heveae (strain CBS 132557 / TC161)</name>
    <dbReference type="NCBI Taxonomy" id="1328760"/>
    <lineage>
        <taxon>Eukaryota</taxon>
        <taxon>Fungi</taxon>
        <taxon>Dikarya</taxon>
        <taxon>Ascomycota</taxon>
        <taxon>Pezizomycotina</taxon>
        <taxon>Xylonomycetes</taxon>
        <taxon>Xylonales</taxon>
        <taxon>Xylonaceae</taxon>
        <taxon>Xylona</taxon>
    </lineage>
</organism>
<feature type="compositionally biased region" description="Acidic residues" evidence="1">
    <location>
        <begin position="104"/>
        <end position="113"/>
    </location>
</feature>
<feature type="region of interest" description="Disordered" evidence="1">
    <location>
        <begin position="302"/>
        <end position="340"/>
    </location>
</feature>